<feature type="region of interest" description="Disordered" evidence="1">
    <location>
        <begin position="24"/>
        <end position="54"/>
    </location>
</feature>
<feature type="chain" id="PRO_5045149907" description="Lipoprotein" evidence="2">
    <location>
        <begin position="21"/>
        <end position="100"/>
    </location>
</feature>
<dbReference type="Proteomes" id="UP000830115">
    <property type="component" value="Chromosome"/>
</dbReference>
<organism evidence="3 4">
    <name type="scientific">Streptomyces halobius</name>
    <dbReference type="NCBI Taxonomy" id="2879846"/>
    <lineage>
        <taxon>Bacteria</taxon>
        <taxon>Bacillati</taxon>
        <taxon>Actinomycetota</taxon>
        <taxon>Actinomycetes</taxon>
        <taxon>Kitasatosporales</taxon>
        <taxon>Streptomycetaceae</taxon>
        <taxon>Streptomyces</taxon>
    </lineage>
</organism>
<evidence type="ECO:0000313" key="4">
    <source>
        <dbReference type="Proteomes" id="UP000830115"/>
    </source>
</evidence>
<protein>
    <recommendedName>
        <fullName evidence="5">Lipoprotein</fullName>
    </recommendedName>
</protein>
<dbReference type="RefSeq" id="WP_248861275.1">
    <property type="nucleotide sequence ID" value="NZ_CP086322.1"/>
</dbReference>
<evidence type="ECO:0000256" key="2">
    <source>
        <dbReference type="SAM" id="SignalP"/>
    </source>
</evidence>
<evidence type="ECO:0000256" key="1">
    <source>
        <dbReference type="SAM" id="MobiDB-lite"/>
    </source>
</evidence>
<evidence type="ECO:0008006" key="5">
    <source>
        <dbReference type="Google" id="ProtNLM"/>
    </source>
</evidence>
<gene>
    <name evidence="3" type="ORF">K9S39_00190</name>
</gene>
<keyword evidence="2" id="KW-0732">Signal</keyword>
<proteinExistence type="predicted"/>
<evidence type="ECO:0000313" key="3">
    <source>
        <dbReference type="EMBL" id="UQA90534.1"/>
    </source>
</evidence>
<sequence length="100" mass="10781">MYRALRLAVLVCPVLLLSVAACTPSGSHHDAKSSPSADASDDKNSGKGVPLGEAIGRLKTARESRAGYDRDKFRLWIDADKDGCDTRKEVLISEAVVKPR</sequence>
<keyword evidence="4" id="KW-1185">Reference proteome</keyword>
<feature type="signal peptide" evidence="2">
    <location>
        <begin position="1"/>
        <end position="20"/>
    </location>
</feature>
<dbReference type="EMBL" id="CP086322">
    <property type="protein sequence ID" value="UQA90534.1"/>
    <property type="molecule type" value="Genomic_DNA"/>
</dbReference>
<dbReference type="PROSITE" id="PS51257">
    <property type="entry name" value="PROKAR_LIPOPROTEIN"/>
    <property type="match status" value="1"/>
</dbReference>
<accession>A0ABY4LYG4</accession>
<reference evidence="3" key="1">
    <citation type="submission" date="2021-10" db="EMBL/GenBank/DDBJ databases">
        <title>Streptomyces nigrumlapis sp.nov.,an antimicrobial producing actinobacterium isolated from Black Gobi rocks.</title>
        <authorList>
            <person name="Wen Y."/>
            <person name="Zhang W."/>
            <person name="Liu X.G."/>
        </authorList>
    </citation>
    <scope>NUCLEOTIDE SEQUENCE</scope>
    <source>
        <strain evidence="3">ST13-2-2</strain>
    </source>
</reference>
<name>A0ABY4LYG4_9ACTN</name>